<keyword evidence="5" id="KW-0862">Zinc</keyword>
<feature type="domain" description="C2H2-type" evidence="8">
    <location>
        <begin position="212"/>
        <end position="239"/>
    </location>
</feature>
<feature type="domain" description="C2H2-type" evidence="8">
    <location>
        <begin position="125"/>
        <end position="152"/>
    </location>
</feature>
<dbReference type="SUPFAM" id="SSF57667">
    <property type="entry name" value="beta-beta-alpha zinc fingers"/>
    <property type="match status" value="5"/>
</dbReference>
<dbReference type="InterPro" id="IPR013087">
    <property type="entry name" value="Znf_C2H2_type"/>
</dbReference>
<feature type="domain" description="C2H2-type" evidence="8">
    <location>
        <begin position="183"/>
        <end position="205"/>
    </location>
</feature>
<evidence type="ECO:0000256" key="1">
    <source>
        <dbReference type="ARBA" id="ARBA00004123"/>
    </source>
</evidence>
<evidence type="ECO:0000256" key="5">
    <source>
        <dbReference type="ARBA" id="ARBA00022833"/>
    </source>
</evidence>
<feature type="domain" description="C2H2-type" evidence="8">
    <location>
        <begin position="97"/>
        <end position="124"/>
    </location>
</feature>
<dbReference type="PANTHER" id="PTHR24394">
    <property type="entry name" value="ZINC FINGER PROTEIN"/>
    <property type="match status" value="1"/>
</dbReference>
<dbReference type="PROSITE" id="PS50157">
    <property type="entry name" value="ZINC_FINGER_C2H2_2"/>
    <property type="match status" value="7"/>
</dbReference>
<evidence type="ECO:0000259" key="8">
    <source>
        <dbReference type="PROSITE" id="PS50157"/>
    </source>
</evidence>
<feature type="domain" description="C2H2-type" evidence="8">
    <location>
        <begin position="153"/>
        <end position="182"/>
    </location>
</feature>
<dbReference type="Proteomes" id="UP001652625">
    <property type="component" value="Chromosome 12"/>
</dbReference>
<dbReference type="Pfam" id="PF00096">
    <property type="entry name" value="zf-C2H2"/>
    <property type="match status" value="4"/>
</dbReference>
<feature type="domain" description="C2H2-type" evidence="8">
    <location>
        <begin position="41"/>
        <end position="68"/>
    </location>
</feature>
<name>A0ABM4D593_HYDVU</name>
<dbReference type="GeneID" id="100214295"/>
<dbReference type="InterPro" id="IPR036236">
    <property type="entry name" value="Znf_C2H2_sf"/>
</dbReference>
<evidence type="ECO:0000313" key="10">
    <source>
        <dbReference type="RefSeq" id="XP_065669465.1"/>
    </source>
</evidence>
<evidence type="ECO:0000256" key="3">
    <source>
        <dbReference type="ARBA" id="ARBA00022737"/>
    </source>
</evidence>
<evidence type="ECO:0000313" key="9">
    <source>
        <dbReference type="Proteomes" id="UP001652625"/>
    </source>
</evidence>
<proteinExistence type="predicted"/>
<dbReference type="PANTHER" id="PTHR24394:SF29">
    <property type="entry name" value="MYONEURIN"/>
    <property type="match status" value="1"/>
</dbReference>
<dbReference type="Gene3D" id="3.30.160.60">
    <property type="entry name" value="Classic Zinc Finger"/>
    <property type="match status" value="6"/>
</dbReference>
<keyword evidence="6" id="KW-0539">Nucleus</keyword>
<protein>
    <submittedName>
        <fullName evidence="10">Zinc finger protein 320 isoform X2</fullName>
    </submittedName>
</protein>
<keyword evidence="9" id="KW-1185">Reference proteome</keyword>
<evidence type="ECO:0000256" key="7">
    <source>
        <dbReference type="PROSITE-ProRule" id="PRU00042"/>
    </source>
</evidence>
<keyword evidence="2" id="KW-0479">Metal-binding</keyword>
<gene>
    <name evidence="10" type="primary">LOC100214295</name>
</gene>
<dbReference type="SMART" id="SM00355">
    <property type="entry name" value="ZnF_C2H2"/>
    <property type="match status" value="9"/>
</dbReference>
<reference evidence="10" key="1">
    <citation type="submission" date="2025-08" db="UniProtKB">
        <authorList>
            <consortium name="RefSeq"/>
        </authorList>
    </citation>
    <scope>IDENTIFICATION</scope>
</reference>
<dbReference type="PROSITE" id="PS00028">
    <property type="entry name" value="ZINC_FINGER_C2H2_1"/>
    <property type="match status" value="9"/>
</dbReference>
<evidence type="ECO:0000256" key="2">
    <source>
        <dbReference type="ARBA" id="ARBA00022723"/>
    </source>
</evidence>
<feature type="domain" description="C2H2-type" evidence="8">
    <location>
        <begin position="69"/>
        <end position="96"/>
    </location>
</feature>
<sequence length="510" mass="59827">MFYILNVLFNFGQRFYRNEMQHESLFKYKAEDLEKSYCKTHVCDKCNRQFKQKTRYDRHVANHPSEKNYLCSTCNKTFTRMAHLEKHLQTHTNERRHVCLICGAAFILSHHLVRHNLVHTGIRPFECEICKKKFTRKAGLTQHMYIHNGERPFHCDIENCGKSFSDKTTLRRHFLTHFCEKPFICKECEKTFKTKSACRKHYVKHFIPNSSFKCGICEEMFKTKDLLAKHTTMHDLKEMNKNFRCGFCMRVFKSQVDLELHVPQHDSGLLYECFCCHLKFFSKSDLDNHIIQQSHYLQNDSSKNKSDVSNNEVVIVLQLPCGNSKVDIKDDTLQILKDNRDMQINDIHHLINNTKLDKLLVNSPPNPSFTLQLSEDQQQSMQDILHNVNVQYLITPPSSNNLASIHHIFSDDQLEHKVVDGKDNDFKSPIQIIEKKNSNRLNKNDSVFRSSKTFIEPHSHILFGDTEERIEIMESGKFIAMDLIDTSFEKLPKSFQHPFDDIESSVDSRT</sequence>
<keyword evidence="4 7" id="KW-0863">Zinc-finger</keyword>
<accession>A0ABM4D593</accession>
<dbReference type="RefSeq" id="XP_065669465.1">
    <property type="nucleotide sequence ID" value="XM_065813393.1"/>
</dbReference>
<organism evidence="9 10">
    <name type="scientific">Hydra vulgaris</name>
    <name type="common">Hydra</name>
    <name type="synonym">Hydra attenuata</name>
    <dbReference type="NCBI Taxonomy" id="6087"/>
    <lineage>
        <taxon>Eukaryota</taxon>
        <taxon>Metazoa</taxon>
        <taxon>Cnidaria</taxon>
        <taxon>Hydrozoa</taxon>
        <taxon>Hydroidolina</taxon>
        <taxon>Anthoathecata</taxon>
        <taxon>Aplanulata</taxon>
        <taxon>Hydridae</taxon>
        <taxon>Hydra</taxon>
    </lineage>
</organism>
<evidence type="ECO:0000256" key="4">
    <source>
        <dbReference type="ARBA" id="ARBA00022771"/>
    </source>
</evidence>
<keyword evidence="3" id="KW-0677">Repeat</keyword>
<comment type="subcellular location">
    <subcellularLocation>
        <location evidence="1">Nucleus</location>
    </subcellularLocation>
</comment>
<evidence type="ECO:0000256" key="6">
    <source>
        <dbReference type="ARBA" id="ARBA00023242"/>
    </source>
</evidence>